<feature type="compositionally biased region" description="Low complexity" evidence="2">
    <location>
        <begin position="629"/>
        <end position="656"/>
    </location>
</feature>
<keyword evidence="1" id="KW-0175">Coiled coil</keyword>
<dbReference type="Proteomes" id="UP000095751">
    <property type="component" value="Unassembled WGS sequence"/>
</dbReference>
<dbReference type="EMBL" id="KV784357">
    <property type="protein sequence ID" value="OEU17603.1"/>
    <property type="molecule type" value="Genomic_DNA"/>
</dbReference>
<evidence type="ECO:0000259" key="3">
    <source>
        <dbReference type="Pfam" id="PF20710"/>
    </source>
</evidence>
<feature type="region of interest" description="Disordered" evidence="2">
    <location>
        <begin position="748"/>
        <end position="814"/>
    </location>
</feature>
<dbReference type="OrthoDB" id="56932at2759"/>
<sequence length="814" mass="89651">MSESVTITKPVDEDADIETGNKSANGDVDQNGQKKRQSQLNESSIVANDLIGSDDANAIVVSDANNKTRMVIGMKIIAHEMWKLLNCKLNPNLTAAFASLPVPIHNAVTKTVIYRFQRRPANLPSDSKEYSSEALFYINLLKKHRQNLTDEPLTVIGMKCAYCADHPTHIPGSCSFIGINDIIDSPKILEEALHQRLLHLKNNCAIALQVEPRIAAVAGAGAAAAQNIAAIAAHQRQLAQQLHQQQQELRKNQLLLQQQMQQQQRLIQAAARQQKPKQRQPSIFPRNKLVPFVELQQIYKDGWEDMTWSMFNPPYESDNDEDDYFSSVADSSSDTTTQTNKRSNSLKESLPPLPPPKANLDYCIPIQPYQLVQCPGGVPFLKEKEAAHTSKKVRGRRRQSSTTKSISVDLGLSDAKPHDVVMPPKGYPLDLAESLHNLIGNSRFMRLVSVHRDNYSTSSSETERLSIIKKIVDKIARRGGSFLKQGKFIKAKGASRAYNTTDRDRSEYTRYRLEKGFSDILNPKIAAHKWVFTSPGRSLNASNTPTKTKMTETTNAAKTTRTIMSSVYDNTEGDTTTTSTITSKVLEVEHAPKLGLIGGYLEWNNHRFTTNPRVKFSDLQKRTENTRGSTAPAEATSAATSAANTATTTATSASTANEALNGATDDTMKADNVSANKGTIINTDTTTRKDVTNLSGLCKTPPPPSPPPQLQDDVMNCDGIVKATGEQICNKPNGKKTTDVTTNVVEKTGDNTQWKESQPPNNKRNCSETISCEETKPQSTKKQRSDVVNNSSPFPTNKSDVTELFNNGVTTLTS</sequence>
<gene>
    <name evidence="4" type="ORF">FRACYDRAFT_238025</name>
</gene>
<evidence type="ECO:0000256" key="2">
    <source>
        <dbReference type="SAM" id="MobiDB-lite"/>
    </source>
</evidence>
<feature type="region of interest" description="Disordered" evidence="2">
    <location>
        <begin position="319"/>
        <end position="354"/>
    </location>
</feature>
<reference evidence="4 5" key="1">
    <citation type="submission" date="2016-09" db="EMBL/GenBank/DDBJ databases">
        <title>Extensive genetic diversity and differential bi-allelic expression allows diatom success in the polar Southern Ocean.</title>
        <authorList>
            <consortium name="DOE Joint Genome Institute"/>
            <person name="Mock T."/>
            <person name="Otillar R.P."/>
            <person name="Strauss J."/>
            <person name="Dupont C."/>
            <person name="Frickenhaus S."/>
            <person name="Maumus F."/>
            <person name="Mcmullan M."/>
            <person name="Sanges R."/>
            <person name="Schmutz J."/>
            <person name="Toseland A."/>
            <person name="Valas R."/>
            <person name="Veluchamy A."/>
            <person name="Ward B.J."/>
            <person name="Allen A."/>
            <person name="Barry K."/>
            <person name="Falciatore A."/>
            <person name="Ferrante M."/>
            <person name="Fortunato A.E."/>
            <person name="Gloeckner G."/>
            <person name="Gruber A."/>
            <person name="Hipkin R."/>
            <person name="Janech M."/>
            <person name="Kroth P."/>
            <person name="Leese F."/>
            <person name="Lindquist E."/>
            <person name="Lyon B.R."/>
            <person name="Martin J."/>
            <person name="Mayer C."/>
            <person name="Parker M."/>
            <person name="Quesneville H."/>
            <person name="Raymond J."/>
            <person name="Uhlig C."/>
            <person name="Valentin K.U."/>
            <person name="Worden A.Z."/>
            <person name="Armbrust E.V."/>
            <person name="Bowler C."/>
            <person name="Green B."/>
            <person name="Moulton V."/>
            <person name="Van Oosterhout C."/>
            <person name="Grigoriev I."/>
        </authorList>
    </citation>
    <scope>NUCLEOTIDE SEQUENCE [LARGE SCALE GENOMIC DNA]</scope>
    <source>
        <strain evidence="4 5">CCMP1102</strain>
    </source>
</reference>
<evidence type="ECO:0000313" key="5">
    <source>
        <dbReference type="Proteomes" id="UP000095751"/>
    </source>
</evidence>
<dbReference type="InterPro" id="IPR049227">
    <property type="entry name" value="DUF6824"/>
</dbReference>
<feature type="domain" description="DUF6824" evidence="3">
    <location>
        <begin position="435"/>
        <end position="490"/>
    </location>
</feature>
<dbReference type="AlphaFoldDB" id="A0A1E7FIJ7"/>
<name>A0A1E7FIJ7_9STRA</name>
<accession>A0A1E7FIJ7</accession>
<evidence type="ECO:0000313" key="4">
    <source>
        <dbReference type="EMBL" id="OEU17603.1"/>
    </source>
</evidence>
<evidence type="ECO:0000256" key="1">
    <source>
        <dbReference type="SAM" id="Coils"/>
    </source>
</evidence>
<dbReference type="KEGG" id="fcy:FRACYDRAFT_238025"/>
<feature type="compositionally biased region" description="Low complexity" evidence="2">
    <location>
        <begin position="325"/>
        <end position="339"/>
    </location>
</feature>
<feature type="region of interest" description="Disordered" evidence="2">
    <location>
        <begin position="1"/>
        <end position="41"/>
    </location>
</feature>
<feature type="region of interest" description="Disordered" evidence="2">
    <location>
        <begin position="620"/>
        <end position="656"/>
    </location>
</feature>
<protein>
    <recommendedName>
        <fullName evidence="3">DUF6824 domain-containing protein</fullName>
    </recommendedName>
</protein>
<feature type="coiled-coil region" evidence="1">
    <location>
        <begin position="232"/>
        <end position="262"/>
    </location>
</feature>
<proteinExistence type="predicted"/>
<keyword evidence="5" id="KW-1185">Reference proteome</keyword>
<feature type="compositionally biased region" description="Polar residues" evidence="2">
    <location>
        <begin position="20"/>
        <end position="31"/>
    </location>
</feature>
<dbReference type="InParanoid" id="A0A1E7FIJ7"/>
<dbReference type="Pfam" id="PF20710">
    <property type="entry name" value="DUF6824"/>
    <property type="match status" value="1"/>
</dbReference>
<organism evidence="4 5">
    <name type="scientific">Fragilariopsis cylindrus CCMP1102</name>
    <dbReference type="NCBI Taxonomy" id="635003"/>
    <lineage>
        <taxon>Eukaryota</taxon>
        <taxon>Sar</taxon>
        <taxon>Stramenopiles</taxon>
        <taxon>Ochrophyta</taxon>
        <taxon>Bacillariophyta</taxon>
        <taxon>Bacillariophyceae</taxon>
        <taxon>Bacillariophycidae</taxon>
        <taxon>Bacillariales</taxon>
        <taxon>Bacillariaceae</taxon>
        <taxon>Fragilariopsis</taxon>
    </lineage>
</organism>